<keyword evidence="7 16" id="KW-0812">Transmembrane</keyword>
<dbReference type="OrthoDB" id="10255013at2759"/>
<dbReference type="InterPro" id="IPR006012">
    <property type="entry name" value="Syntaxin/epimorphin_CS"/>
</dbReference>
<evidence type="ECO:0000256" key="15">
    <source>
        <dbReference type="SAM" id="MobiDB-lite"/>
    </source>
</evidence>
<dbReference type="GO" id="GO:0005484">
    <property type="term" value="F:SNAP receptor activity"/>
    <property type="evidence" value="ECO:0007669"/>
    <property type="project" value="InterPro"/>
</dbReference>
<evidence type="ECO:0000256" key="1">
    <source>
        <dbReference type="ARBA" id="ARBA00002791"/>
    </source>
</evidence>
<dbReference type="AlphaFoldDB" id="A0A9D5HPJ4"/>
<proteinExistence type="inferred from homology"/>
<dbReference type="GO" id="GO:0008250">
    <property type="term" value="C:oligosaccharyltransferase complex"/>
    <property type="evidence" value="ECO:0007669"/>
    <property type="project" value="TreeGrafter"/>
</dbReference>
<comment type="subcellular location">
    <subcellularLocation>
        <location evidence="3">Cell membrane</location>
        <topology evidence="3">Single-pass type IV membrane protein</topology>
    </subcellularLocation>
    <subcellularLocation>
        <location evidence="2">Endoplasmic reticulum membrane</location>
        <topology evidence="2">Multi-pass membrane protein</topology>
    </subcellularLocation>
</comment>
<feature type="compositionally biased region" description="Pro residues" evidence="15">
    <location>
        <begin position="83"/>
        <end position="93"/>
    </location>
</feature>
<evidence type="ECO:0000256" key="12">
    <source>
        <dbReference type="ARBA" id="ARBA00023136"/>
    </source>
</evidence>
<evidence type="ECO:0000313" key="18">
    <source>
        <dbReference type="EMBL" id="KAJ0983147.1"/>
    </source>
</evidence>
<reference evidence="18" key="1">
    <citation type="submission" date="2021-03" db="EMBL/GenBank/DDBJ databases">
        <authorList>
            <person name="Li Z."/>
            <person name="Yang C."/>
        </authorList>
    </citation>
    <scope>NUCLEOTIDE SEQUENCE</scope>
    <source>
        <strain evidence="18">Dzin_1.0</strain>
        <tissue evidence="18">Leaf</tissue>
    </source>
</reference>
<feature type="coiled-coil region" evidence="14">
    <location>
        <begin position="415"/>
        <end position="442"/>
    </location>
</feature>
<accession>A0A9D5HPJ4</accession>
<dbReference type="Gene3D" id="1.20.58.70">
    <property type="match status" value="1"/>
</dbReference>
<feature type="coiled-coil region" evidence="14">
    <location>
        <begin position="322"/>
        <end position="359"/>
    </location>
</feature>
<evidence type="ECO:0000256" key="7">
    <source>
        <dbReference type="ARBA" id="ARBA00022692"/>
    </source>
</evidence>
<evidence type="ECO:0000256" key="9">
    <source>
        <dbReference type="ARBA" id="ARBA00022824"/>
    </source>
</evidence>
<feature type="domain" description="T-SNARE coiled-coil homology" evidence="17">
    <location>
        <begin position="486"/>
        <end position="538"/>
    </location>
</feature>
<dbReference type="Pfam" id="PF04756">
    <property type="entry name" value="OST3_OST6"/>
    <property type="match status" value="1"/>
</dbReference>
<evidence type="ECO:0000256" key="11">
    <source>
        <dbReference type="ARBA" id="ARBA00022989"/>
    </source>
</evidence>
<keyword evidence="10" id="KW-0653">Protein transport</keyword>
<feature type="compositionally biased region" description="Low complexity" evidence="15">
    <location>
        <begin position="19"/>
        <end position="33"/>
    </location>
</feature>
<feature type="compositionally biased region" description="Polar residues" evidence="15">
    <location>
        <begin position="34"/>
        <end position="43"/>
    </location>
</feature>
<evidence type="ECO:0000256" key="10">
    <source>
        <dbReference type="ARBA" id="ARBA00022927"/>
    </source>
</evidence>
<dbReference type="FunFam" id="1.20.5.110:FF:000008">
    <property type="entry name" value="Syntaxin 132"/>
    <property type="match status" value="1"/>
</dbReference>
<protein>
    <recommendedName>
        <fullName evidence="17">t-SNARE coiled-coil homology domain-containing protein</fullName>
    </recommendedName>
</protein>
<evidence type="ECO:0000256" key="14">
    <source>
        <dbReference type="SAM" id="Coils"/>
    </source>
</evidence>
<dbReference type="GO" id="GO:0016192">
    <property type="term" value="P:vesicle-mediated transport"/>
    <property type="evidence" value="ECO:0007669"/>
    <property type="project" value="InterPro"/>
</dbReference>
<dbReference type="GO" id="GO:0018279">
    <property type="term" value="P:protein N-linked glycosylation via asparagine"/>
    <property type="evidence" value="ECO:0007669"/>
    <property type="project" value="TreeGrafter"/>
</dbReference>
<evidence type="ECO:0000256" key="4">
    <source>
        <dbReference type="ARBA" id="ARBA00009063"/>
    </source>
</evidence>
<comment type="similarity">
    <text evidence="5">Belongs to the OST3/OST6 family.</text>
</comment>
<sequence length="596" mass="66830">MTAPSLGSSHPPRPPAPSPSSSSSMPPSFVKSPTFISLSSVRSLVSCPRPSPNAIPHPPLSSSATLSSKNPSPPSTSLASPLSPHPPRLPSPTLPQRLRRDGPIRLRPPRRIHGRVRRIPHRPRGRPPQPPAPSLYQTDLPPDLRPCRFLPVPDQRALAGDTLLHDRKLWMSLAVFVYFFSVSGTMHNIIRKMPMFIPDRGDPNRLVFFYQGSGMQLGAEGFAVGFLYTVVGLALAATTHGLVRLKNVKAQRGFMLLSMLVAYWAVSKEDSKDNAAARRIITSSHSSGPLYDSFVMSIDQAPRGRNIELGTQSPMLKADHGMENFFKQVKEVENLMEKLSKQLQRLQEANEESKTVTQASAMKEIKRKNGEKMWTTEAKLHRCIKAKLEDIDRDNLANRQKIGCEKGSGVDRGLKKKLKDRMNDFQKLRETIQNEYREVVERRVFTVDGLCSSIQMIDNLIENGNSEQIFQKAIQEMGRGQVMDTLKEIQERHDAVRDIETKLLDLHQVFMDMAVLVEAQGEMLDNIEIQVTNAKNHIGVRKWSTTHSKRNCRNLQRKCMVISVLILIMSAIIICTLSPQTLEVKAKFNFLSPIVG</sequence>
<dbReference type="Proteomes" id="UP001085076">
    <property type="component" value="Miscellaneous, Linkage group lg02"/>
</dbReference>
<dbReference type="InterPro" id="IPR000727">
    <property type="entry name" value="T_SNARE_dom"/>
</dbReference>
<keyword evidence="11 16" id="KW-1133">Transmembrane helix</keyword>
<dbReference type="PANTHER" id="PTHR12692">
    <property type="entry name" value="DOLICHYL-DIPHOSPHOOLIGOSACCHARIDE--PROTEIN GLYCOSYLTRANSFERASE-RELATED"/>
    <property type="match status" value="1"/>
</dbReference>
<feature type="region of interest" description="Disordered" evidence="15">
    <location>
        <begin position="1"/>
        <end position="139"/>
    </location>
</feature>
<evidence type="ECO:0000256" key="6">
    <source>
        <dbReference type="ARBA" id="ARBA00022448"/>
    </source>
</evidence>
<dbReference type="InterPro" id="IPR021149">
    <property type="entry name" value="OligosaccharylTrfase_OST3/OST6"/>
</dbReference>
<name>A0A9D5HPJ4_9LILI</name>
<dbReference type="CDD" id="cd15848">
    <property type="entry name" value="SNARE_syntaxin1-like"/>
    <property type="match status" value="1"/>
</dbReference>
<evidence type="ECO:0000256" key="16">
    <source>
        <dbReference type="SAM" id="Phobius"/>
    </source>
</evidence>
<dbReference type="PANTHER" id="PTHR12692:SF0">
    <property type="entry name" value="GH11935P"/>
    <property type="match status" value="1"/>
</dbReference>
<evidence type="ECO:0000256" key="2">
    <source>
        <dbReference type="ARBA" id="ARBA00004477"/>
    </source>
</evidence>
<keyword evidence="8" id="KW-0732">Signal</keyword>
<comment type="function">
    <text evidence="1">Subunit of the oligosaccharyl transferase (OST) complex that catalyzes the initial transfer of a defined glycan (Glc(3)Man(9)GlcNAc(2) in eukaryotes) from the lipid carrier dolichol-pyrophosphate to an asparagine residue within an Asn-X-Ser/Thr consensus motif in nascent polypeptide chains, the first step in protein N-glycosylation. N-glycosylation occurs cotranslationally and the complex associates with the Sec61 complex at the channel-forming translocon complex that mediates protein translocation across the endoplasmic reticulum (ER). All subunits are required for a maximal enzyme activity.</text>
</comment>
<dbReference type="InterPro" id="IPR010989">
    <property type="entry name" value="SNARE"/>
</dbReference>
<feature type="transmembrane region" description="Helical" evidence="16">
    <location>
        <begin position="559"/>
        <end position="579"/>
    </location>
</feature>
<dbReference type="SUPFAM" id="SSF47661">
    <property type="entry name" value="t-snare proteins"/>
    <property type="match status" value="1"/>
</dbReference>
<evidence type="ECO:0000256" key="5">
    <source>
        <dbReference type="ARBA" id="ARBA00009561"/>
    </source>
</evidence>
<dbReference type="InterPro" id="IPR006011">
    <property type="entry name" value="Syntaxin_N"/>
</dbReference>
<evidence type="ECO:0000256" key="13">
    <source>
        <dbReference type="RuleBase" id="RU003858"/>
    </source>
</evidence>
<dbReference type="CDD" id="cd00179">
    <property type="entry name" value="SynN"/>
    <property type="match status" value="1"/>
</dbReference>
<feature type="compositionally biased region" description="Pro residues" evidence="15">
    <location>
        <begin position="49"/>
        <end position="59"/>
    </location>
</feature>
<evidence type="ECO:0000256" key="8">
    <source>
        <dbReference type="ARBA" id="ARBA00022729"/>
    </source>
</evidence>
<keyword evidence="9" id="KW-0256">Endoplasmic reticulum</keyword>
<feature type="compositionally biased region" description="Polar residues" evidence="15">
    <location>
        <begin position="60"/>
        <end position="70"/>
    </location>
</feature>
<keyword evidence="12 16" id="KW-0472">Membrane</keyword>
<dbReference type="SMART" id="SM00397">
    <property type="entry name" value="t_SNARE"/>
    <property type="match status" value="1"/>
</dbReference>
<comment type="similarity">
    <text evidence="4 13">Belongs to the syntaxin family.</text>
</comment>
<organism evidence="18 19">
    <name type="scientific">Dioscorea zingiberensis</name>
    <dbReference type="NCBI Taxonomy" id="325984"/>
    <lineage>
        <taxon>Eukaryota</taxon>
        <taxon>Viridiplantae</taxon>
        <taxon>Streptophyta</taxon>
        <taxon>Embryophyta</taxon>
        <taxon>Tracheophyta</taxon>
        <taxon>Spermatophyta</taxon>
        <taxon>Magnoliopsida</taxon>
        <taxon>Liliopsida</taxon>
        <taxon>Dioscoreales</taxon>
        <taxon>Dioscoreaceae</taxon>
        <taxon>Dioscorea</taxon>
    </lineage>
</organism>
<dbReference type="GO" id="GO:0005886">
    <property type="term" value="C:plasma membrane"/>
    <property type="evidence" value="ECO:0007669"/>
    <property type="project" value="UniProtKB-SubCell"/>
</dbReference>
<evidence type="ECO:0000256" key="3">
    <source>
        <dbReference type="ARBA" id="ARBA00004521"/>
    </source>
</evidence>
<evidence type="ECO:0000259" key="17">
    <source>
        <dbReference type="PROSITE" id="PS50192"/>
    </source>
</evidence>
<dbReference type="GO" id="GO:0006886">
    <property type="term" value="P:intracellular protein transport"/>
    <property type="evidence" value="ECO:0007669"/>
    <property type="project" value="InterPro"/>
</dbReference>
<reference evidence="18" key="2">
    <citation type="journal article" date="2022" name="Hortic Res">
        <title>The genome of Dioscorea zingiberensis sheds light on the biosynthesis, origin and evolution of the medicinally important diosgenin saponins.</title>
        <authorList>
            <person name="Li Y."/>
            <person name="Tan C."/>
            <person name="Li Z."/>
            <person name="Guo J."/>
            <person name="Li S."/>
            <person name="Chen X."/>
            <person name="Wang C."/>
            <person name="Dai X."/>
            <person name="Yang H."/>
            <person name="Song W."/>
            <person name="Hou L."/>
            <person name="Xu J."/>
            <person name="Tong Z."/>
            <person name="Xu A."/>
            <person name="Yuan X."/>
            <person name="Wang W."/>
            <person name="Yang Q."/>
            <person name="Chen L."/>
            <person name="Sun Z."/>
            <person name="Wang K."/>
            <person name="Pan B."/>
            <person name="Chen J."/>
            <person name="Bao Y."/>
            <person name="Liu F."/>
            <person name="Qi X."/>
            <person name="Gang D.R."/>
            <person name="Wen J."/>
            <person name="Li J."/>
        </authorList>
    </citation>
    <scope>NUCLEOTIDE SEQUENCE</scope>
    <source>
        <strain evidence="18">Dzin_1.0</strain>
    </source>
</reference>
<feature type="transmembrane region" description="Helical" evidence="16">
    <location>
        <begin position="222"/>
        <end position="243"/>
    </location>
</feature>
<dbReference type="EMBL" id="JAGGNH010000002">
    <property type="protein sequence ID" value="KAJ0983147.1"/>
    <property type="molecule type" value="Genomic_DNA"/>
</dbReference>
<dbReference type="SMART" id="SM00503">
    <property type="entry name" value="SynN"/>
    <property type="match status" value="1"/>
</dbReference>
<keyword evidence="14" id="KW-0175">Coiled coil</keyword>
<feature type="transmembrane region" description="Helical" evidence="16">
    <location>
        <begin position="169"/>
        <end position="190"/>
    </location>
</feature>
<feature type="compositionally biased region" description="Basic residues" evidence="15">
    <location>
        <begin position="107"/>
        <end position="125"/>
    </location>
</feature>
<comment type="caution">
    <text evidence="18">The sequence shown here is derived from an EMBL/GenBank/DDBJ whole genome shotgun (WGS) entry which is preliminary data.</text>
</comment>
<keyword evidence="19" id="KW-1185">Reference proteome</keyword>
<dbReference type="PROSITE" id="PS00914">
    <property type="entry name" value="SYNTAXIN"/>
    <property type="match status" value="1"/>
</dbReference>
<gene>
    <name evidence="18" type="ORF">J5N97_011402</name>
</gene>
<evidence type="ECO:0000313" key="19">
    <source>
        <dbReference type="Proteomes" id="UP001085076"/>
    </source>
</evidence>
<dbReference type="PROSITE" id="PS50192">
    <property type="entry name" value="T_SNARE"/>
    <property type="match status" value="1"/>
</dbReference>
<dbReference type="Pfam" id="PF00804">
    <property type="entry name" value="Syntaxin"/>
    <property type="match status" value="1"/>
</dbReference>
<keyword evidence="6" id="KW-0813">Transport</keyword>